<dbReference type="InterPro" id="IPR027417">
    <property type="entry name" value="P-loop_NTPase"/>
</dbReference>
<evidence type="ECO:0000313" key="1">
    <source>
        <dbReference type="EMBL" id="SAY46497.1"/>
    </source>
</evidence>
<dbReference type="RefSeq" id="WP_172691726.1">
    <property type="nucleotide sequence ID" value="NZ_LT575491.1"/>
</dbReference>
<organism evidence="1">
    <name type="scientific">Serratia marcescens</name>
    <dbReference type="NCBI Taxonomy" id="615"/>
    <lineage>
        <taxon>Bacteria</taxon>
        <taxon>Pseudomonadati</taxon>
        <taxon>Pseudomonadota</taxon>
        <taxon>Gammaproteobacteria</taxon>
        <taxon>Enterobacterales</taxon>
        <taxon>Yersiniaceae</taxon>
        <taxon>Serratia</taxon>
    </lineage>
</organism>
<dbReference type="SUPFAM" id="SSF52540">
    <property type="entry name" value="P-loop containing nucleoside triphosphate hydrolases"/>
    <property type="match status" value="1"/>
</dbReference>
<name>A0A1C3HN72_SERMA</name>
<proteinExistence type="predicted"/>
<gene>
    <name evidence="1" type="ORF">PWN146_05266</name>
</gene>
<reference evidence="1" key="1">
    <citation type="submission" date="2016-05" db="EMBL/GenBank/DDBJ databases">
        <authorList>
            <person name="Lavstsen T."/>
            <person name="Jespersen J.S."/>
        </authorList>
    </citation>
    <scope>NUCLEOTIDE SEQUENCE</scope>
    <source>
        <strain evidence="1">PWN146_assembly</strain>
    </source>
</reference>
<sequence length="72" mass="7626">MNNNDKPTIQHFDDFPFTGGASAEIGNLVVCGRTSVGKTTLMQSIVDKYSANAVRQGISIAPTPPSEDEAKS</sequence>
<dbReference type="AlphaFoldDB" id="A0A1C3HN72"/>
<protein>
    <submittedName>
        <fullName evidence="1">Uncharacterized protein</fullName>
    </submittedName>
</protein>
<accession>A0A1C3HN72</accession>
<dbReference type="EMBL" id="LT575491">
    <property type="protein sequence ID" value="SAY46497.1"/>
    <property type="molecule type" value="Genomic_DNA"/>
</dbReference>